<keyword evidence="4" id="KW-0347">Helicase</keyword>
<dbReference type="CDD" id="cd17932">
    <property type="entry name" value="DEXQc_UvrD"/>
    <property type="match status" value="1"/>
</dbReference>
<feature type="domain" description="UvrD-like helicase C-terminal" evidence="12">
    <location>
        <begin position="293"/>
        <end position="580"/>
    </location>
</feature>
<dbReference type="InterPro" id="IPR013986">
    <property type="entry name" value="DExx_box_DNA_helicase_dom_sf"/>
</dbReference>
<dbReference type="GO" id="GO:0003677">
    <property type="term" value="F:DNA binding"/>
    <property type="evidence" value="ECO:0007669"/>
    <property type="project" value="UniProtKB-KW"/>
</dbReference>
<evidence type="ECO:0000256" key="5">
    <source>
        <dbReference type="ARBA" id="ARBA00022840"/>
    </source>
</evidence>
<dbReference type="InterPro" id="IPR027417">
    <property type="entry name" value="P-loop_NTPase"/>
</dbReference>
<organism evidence="13">
    <name type="scientific">freshwater metagenome</name>
    <dbReference type="NCBI Taxonomy" id="449393"/>
    <lineage>
        <taxon>unclassified sequences</taxon>
        <taxon>metagenomes</taxon>
        <taxon>ecological metagenomes</taxon>
    </lineage>
</organism>
<dbReference type="CDD" id="cd18807">
    <property type="entry name" value="SF1_C_UvrD"/>
    <property type="match status" value="1"/>
</dbReference>
<dbReference type="Gene3D" id="1.10.10.160">
    <property type="match status" value="1"/>
</dbReference>
<evidence type="ECO:0000256" key="7">
    <source>
        <dbReference type="ARBA" id="ARBA00023235"/>
    </source>
</evidence>
<evidence type="ECO:0000256" key="8">
    <source>
        <dbReference type="ARBA" id="ARBA00034617"/>
    </source>
</evidence>
<evidence type="ECO:0000259" key="12">
    <source>
        <dbReference type="PROSITE" id="PS51217"/>
    </source>
</evidence>
<feature type="domain" description="UvrD-like helicase ATP-binding" evidence="11">
    <location>
        <begin position="7"/>
        <end position="292"/>
    </location>
</feature>
<evidence type="ECO:0000256" key="10">
    <source>
        <dbReference type="ARBA" id="ARBA00048988"/>
    </source>
</evidence>
<evidence type="ECO:0000256" key="3">
    <source>
        <dbReference type="ARBA" id="ARBA00022801"/>
    </source>
</evidence>
<dbReference type="GO" id="GO:0005829">
    <property type="term" value="C:cytosol"/>
    <property type="evidence" value="ECO:0007669"/>
    <property type="project" value="TreeGrafter"/>
</dbReference>
<dbReference type="FunFam" id="1.10.486.10:FF:000003">
    <property type="entry name" value="ATP-dependent DNA helicase"/>
    <property type="match status" value="1"/>
</dbReference>
<evidence type="ECO:0000256" key="4">
    <source>
        <dbReference type="ARBA" id="ARBA00022806"/>
    </source>
</evidence>
<dbReference type="Gene3D" id="3.40.50.300">
    <property type="entry name" value="P-loop containing nucleotide triphosphate hydrolases"/>
    <property type="match status" value="2"/>
</dbReference>
<dbReference type="SUPFAM" id="SSF52540">
    <property type="entry name" value="P-loop containing nucleoside triphosphate hydrolases"/>
    <property type="match status" value="1"/>
</dbReference>
<dbReference type="Pfam" id="PF00580">
    <property type="entry name" value="UvrD-helicase"/>
    <property type="match status" value="1"/>
</dbReference>
<dbReference type="PROSITE" id="PS51217">
    <property type="entry name" value="UVRD_HELICASE_CTER"/>
    <property type="match status" value="1"/>
</dbReference>
<dbReference type="GO" id="GO:0006260">
    <property type="term" value="P:DNA replication"/>
    <property type="evidence" value="ECO:0007669"/>
    <property type="project" value="InterPro"/>
</dbReference>
<accession>A0A6J5Z609</accession>
<dbReference type="PROSITE" id="PS51198">
    <property type="entry name" value="UVRD_HELICASE_ATP_BIND"/>
    <property type="match status" value="1"/>
</dbReference>
<dbReference type="InterPro" id="IPR014016">
    <property type="entry name" value="UvrD-like_ATP-bd"/>
</dbReference>
<dbReference type="PANTHER" id="PTHR11070:SF2">
    <property type="entry name" value="ATP-DEPENDENT DNA HELICASE SRS2"/>
    <property type="match status" value="1"/>
</dbReference>
<dbReference type="NCBIfam" id="TIGR01073">
    <property type="entry name" value="pcrA"/>
    <property type="match status" value="1"/>
</dbReference>
<dbReference type="AlphaFoldDB" id="A0A6J5Z609"/>
<proteinExistence type="inferred from homology"/>
<dbReference type="EMBL" id="CAESAJ010000044">
    <property type="protein sequence ID" value="CAB4335840.1"/>
    <property type="molecule type" value="Genomic_DNA"/>
</dbReference>
<dbReference type="GO" id="GO:0000725">
    <property type="term" value="P:recombinational repair"/>
    <property type="evidence" value="ECO:0007669"/>
    <property type="project" value="TreeGrafter"/>
</dbReference>
<dbReference type="InterPro" id="IPR005751">
    <property type="entry name" value="ATP-dep_DNA_helicase_PcrA"/>
</dbReference>
<gene>
    <name evidence="13" type="ORF">UFOPK3770_00558</name>
</gene>
<keyword evidence="5" id="KW-0067">ATP-binding</keyword>
<comment type="catalytic activity">
    <reaction evidence="8">
        <text>Couples ATP hydrolysis with the unwinding of duplex DNA by translocating in the 3'-5' direction.</text>
        <dbReference type="EC" id="5.6.2.4"/>
    </reaction>
</comment>
<evidence type="ECO:0000256" key="6">
    <source>
        <dbReference type="ARBA" id="ARBA00023125"/>
    </source>
</evidence>
<evidence type="ECO:0000259" key="11">
    <source>
        <dbReference type="PROSITE" id="PS51198"/>
    </source>
</evidence>
<dbReference type="PANTHER" id="PTHR11070">
    <property type="entry name" value="UVRD / RECB / PCRA DNA HELICASE FAMILY MEMBER"/>
    <property type="match status" value="1"/>
</dbReference>
<keyword evidence="3" id="KW-0378">Hydrolase</keyword>
<dbReference type="GO" id="GO:0016787">
    <property type="term" value="F:hydrolase activity"/>
    <property type="evidence" value="ECO:0007669"/>
    <property type="project" value="UniProtKB-KW"/>
</dbReference>
<comment type="catalytic activity">
    <reaction evidence="10">
        <text>ATP + H2O = ADP + phosphate + H(+)</text>
        <dbReference type="Rhea" id="RHEA:13065"/>
        <dbReference type="ChEBI" id="CHEBI:15377"/>
        <dbReference type="ChEBI" id="CHEBI:15378"/>
        <dbReference type="ChEBI" id="CHEBI:30616"/>
        <dbReference type="ChEBI" id="CHEBI:43474"/>
        <dbReference type="ChEBI" id="CHEBI:456216"/>
        <dbReference type="EC" id="5.6.2.4"/>
    </reaction>
</comment>
<keyword evidence="7" id="KW-0413">Isomerase</keyword>
<dbReference type="GO" id="GO:0005524">
    <property type="term" value="F:ATP binding"/>
    <property type="evidence" value="ECO:0007669"/>
    <property type="project" value="UniProtKB-KW"/>
</dbReference>
<keyword evidence="6" id="KW-0238">DNA-binding</keyword>
<comment type="similarity">
    <text evidence="1">Belongs to the helicase family. UvrD subfamily.</text>
</comment>
<evidence type="ECO:0000313" key="13">
    <source>
        <dbReference type="EMBL" id="CAB4335840.1"/>
    </source>
</evidence>
<keyword evidence="2" id="KW-0547">Nucleotide-binding</keyword>
<evidence type="ECO:0000256" key="1">
    <source>
        <dbReference type="ARBA" id="ARBA00009922"/>
    </source>
</evidence>
<dbReference type="GO" id="GO:0033202">
    <property type="term" value="C:DNA helicase complex"/>
    <property type="evidence" value="ECO:0007669"/>
    <property type="project" value="TreeGrafter"/>
</dbReference>
<evidence type="ECO:0000256" key="2">
    <source>
        <dbReference type="ARBA" id="ARBA00022741"/>
    </source>
</evidence>
<dbReference type="Pfam" id="PF13361">
    <property type="entry name" value="UvrD_C"/>
    <property type="match status" value="1"/>
</dbReference>
<protein>
    <recommendedName>
        <fullName evidence="9">DNA 3'-5' helicase</fullName>
        <ecNumber evidence="9">5.6.2.4</ecNumber>
    </recommendedName>
</protein>
<dbReference type="Gene3D" id="1.10.486.10">
    <property type="entry name" value="PCRA, domain 4"/>
    <property type="match status" value="1"/>
</dbReference>
<dbReference type="InterPro" id="IPR014017">
    <property type="entry name" value="DNA_helicase_UvrD-like_C"/>
</dbReference>
<dbReference type="FunFam" id="1.10.10.160:FF:000001">
    <property type="entry name" value="ATP-dependent DNA helicase"/>
    <property type="match status" value="1"/>
</dbReference>
<dbReference type="Pfam" id="PF21196">
    <property type="entry name" value="PcrA_UvrD_tudor"/>
    <property type="match status" value="1"/>
</dbReference>
<reference evidence="13" key="1">
    <citation type="submission" date="2020-05" db="EMBL/GenBank/DDBJ databases">
        <authorList>
            <person name="Chiriac C."/>
            <person name="Salcher M."/>
            <person name="Ghai R."/>
            <person name="Kavagutti S V."/>
        </authorList>
    </citation>
    <scope>NUCLEOTIDE SEQUENCE</scope>
</reference>
<sequence length="738" mass="82587">MPDELLSDLNPQQRQAVVHEGTPLLVVAGAGSGKTRVLTRRIAYLLGARQVSPGAILAITFTNKAAGEMKERVAEMVGNRARVMWVSTFHSACVRILRSESVRLGIKANFTIYDMQDSVRLMTLVSRDLGIDSKQFSSKYLLSQVSNLKNELIDHESAVSRAVSPQEQMVAQAYGEYQRRLTRAQAVDFDDIIGHTVALLQAFPDVAEHYHRKFRHVLVDEYQDTNHAQYVLIRELVGDGKDGVAPAELCVVGDADQSIYAFRGANIRNIVEFERDYTNATTVVLDQNYRSTQNILSSANAVIEKNPNRPPKNLWTDAGNGAKVTIYTATDEHHEADFIVRTVDTLCETENHQFKDFAIFYRTNNQSRSIEEVFIRRGIPYKVVGGTRFYERKEIKDALAYLRSISNPDDDVSVRRILNTPRRGIGDRAEESVEAFASRHRITFTQALERVAEIPGLATRSANALIEFSRMMTNLRTLDESGAGPAQILLAAMETSGYLKELEASKDPQDEVRVENIAELENVAREFEQQPPLDEDESERAITLSDFLERVSLVADSDQIPDVGEHQGVVTLMTIHTAKGLEFPCVFVTGLEDGVFPHQRALGSASELEEERRLAYVSMTRAKQRLYLTRAVARSTWGQANYNPESRFLAEIPENFVERVGEENAVRGFNAATTFERPPKRSEPVMVLNVGERVLHDKFGMGTVIATAGSNDNAEATIDFKSAGQKRLLLRYAPVEKL</sequence>
<evidence type="ECO:0000256" key="9">
    <source>
        <dbReference type="ARBA" id="ARBA00034808"/>
    </source>
</evidence>
<name>A0A6J5Z609_9ZZZZ</name>
<dbReference type="GO" id="GO:0043138">
    <property type="term" value="F:3'-5' DNA helicase activity"/>
    <property type="evidence" value="ECO:0007669"/>
    <property type="project" value="UniProtKB-EC"/>
</dbReference>
<dbReference type="EC" id="5.6.2.4" evidence="9"/>
<dbReference type="InterPro" id="IPR000212">
    <property type="entry name" value="DNA_helicase_UvrD/REP"/>
</dbReference>